<dbReference type="Pfam" id="PF06974">
    <property type="entry name" value="WS_DGAT_C"/>
    <property type="match status" value="1"/>
</dbReference>
<feature type="compositionally biased region" description="Basic and acidic residues" evidence="8">
    <location>
        <begin position="351"/>
        <end position="371"/>
    </location>
</feature>
<evidence type="ECO:0000256" key="5">
    <source>
        <dbReference type="ARBA" id="ARBA00024360"/>
    </source>
</evidence>
<comment type="caution">
    <text evidence="11">The sequence shown here is derived from an EMBL/GenBank/DDBJ whole genome shotgun (WGS) entry which is preliminary data.</text>
</comment>
<dbReference type="InterPro" id="IPR004255">
    <property type="entry name" value="O-acyltransferase_WSD1_N"/>
</dbReference>
<evidence type="ECO:0000256" key="8">
    <source>
        <dbReference type="SAM" id="MobiDB-lite"/>
    </source>
</evidence>
<dbReference type="GO" id="GO:0004144">
    <property type="term" value="F:diacylglycerol O-acyltransferase activity"/>
    <property type="evidence" value="ECO:0007669"/>
    <property type="project" value="UniProtKB-EC"/>
</dbReference>
<dbReference type="InterPro" id="IPR045034">
    <property type="entry name" value="O-acyltransferase_WSD1-like"/>
</dbReference>
<dbReference type="UniPathway" id="UPA00282"/>
<dbReference type="PANTHER" id="PTHR31650">
    <property type="entry name" value="O-ACYLTRANSFERASE (WSD1-LIKE) FAMILY PROTEIN"/>
    <property type="match status" value="1"/>
</dbReference>
<feature type="compositionally biased region" description="Low complexity" evidence="8">
    <location>
        <begin position="111"/>
        <end position="127"/>
    </location>
</feature>
<dbReference type="OrthoDB" id="619536at2759"/>
<dbReference type="InterPro" id="IPR009721">
    <property type="entry name" value="O-acyltransferase_WSD1_C"/>
</dbReference>
<evidence type="ECO:0000256" key="4">
    <source>
        <dbReference type="ARBA" id="ARBA00023315"/>
    </source>
</evidence>
<organism evidence="11 12">
    <name type="scientific">Malassezia pachydermatis</name>
    <dbReference type="NCBI Taxonomy" id="77020"/>
    <lineage>
        <taxon>Eukaryota</taxon>
        <taxon>Fungi</taxon>
        <taxon>Dikarya</taxon>
        <taxon>Basidiomycota</taxon>
        <taxon>Ustilaginomycotina</taxon>
        <taxon>Malasseziomycetes</taxon>
        <taxon>Malasseziales</taxon>
        <taxon>Malasseziaceae</taxon>
        <taxon>Malassezia</taxon>
    </lineage>
</organism>
<reference evidence="11 12" key="1">
    <citation type="submission" date="2015-07" db="EMBL/GenBank/DDBJ databases">
        <title>Draft Genome Sequence of Malassezia furfur CBS1878 and Malassezia pachydermatis CBS1879.</title>
        <authorList>
            <person name="Triana S."/>
            <person name="Ohm R."/>
            <person name="Gonzalez A."/>
            <person name="DeCock H."/>
            <person name="Restrepo S."/>
            <person name="Celis A."/>
        </authorList>
    </citation>
    <scope>NUCLEOTIDE SEQUENCE [LARGE SCALE GENOMIC DNA]</scope>
    <source>
        <strain evidence="11 12">CBS 1879</strain>
    </source>
</reference>
<feature type="compositionally biased region" description="Basic residues" evidence="8">
    <location>
        <begin position="185"/>
        <end position="205"/>
    </location>
</feature>
<evidence type="ECO:0000259" key="9">
    <source>
        <dbReference type="Pfam" id="PF03007"/>
    </source>
</evidence>
<protein>
    <submittedName>
        <fullName evidence="11">Sterol reductase</fullName>
    </submittedName>
</protein>
<feature type="compositionally biased region" description="Basic and acidic residues" evidence="8">
    <location>
        <begin position="90"/>
        <end position="99"/>
    </location>
</feature>
<comment type="catalytic activity">
    <reaction evidence="7">
        <text>an acyl-CoA + a 1,2-diacyl-sn-glycerol = a triacyl-sn-glycerol + CoA</text>
        <dbReference type="Rhea" id="RHEA:10868"/>
        <dbReference type="ChEBI" id="CHEBI:17815"/>
        <dbReference type="ChEBI" id="CHEBI:57287"/>
        <dbReference type="ChEBI" id="CHEBI:58342"/>
        <dbReference type="ChEBI" id="CHEBI:64615"/>
        <dbReference type="EC" id="2.3.1.20"/>
    </reaction>
</comment>
<comment type="catalytic activity">
    <reaction evidence="6">
        <text>a long chain fatty alcohol + a fatty acyl-CoA = a long-chain alcohol wax ester + CoA</text>
        <dbReference type="Rhea" id="RHEA:38443"/>
        <dbReference type="ChEBI" id="CHEBI:17135"/>
        <dbReference type="ChEBI" id="CHEBI:57287"/>
        <dbReference type="ChEBI" id="CHEBI:77636"/>
        <dbReference type="ChEBI" id="CHEBI:235323"/>
        <dbReference type="EC" id="2.3.1.75"/>
    </reaction>
</comment>
<dbReference type="Proteomes" id="UP000037751">
    <property type="component" value="Unassembled WGS sequence"/>
</dbReference>
<dbReference type="RefSeq" id="XP_017991795.1">
    <property type="nucleotide sequence ID" value="XM_018138427.1"/>
</dbReference>
<name>A0A0M9VP90_9BASI</name>
<evidence type="ECO:0000259" key="10">
    <source>
        <dbReference type="Pfam" id="PF06974"/>
    </source>
</evidence>
<dbReference type="STRING" id="77020.A0A0M9VP90"/>
<dbReference type="GO" id="GO:0005886">
    <property type="term" value="C:plasma membrane"/>
    <property type="evidence" value="ECO:0007669"/>
    <property type="project" value="TreeGrafter"/>
</dbReference>
<comment type="similarity">
    <text evidence="5">In the N-terminal section; belongs to the long-chain O-acyltransferase family.</text>
</comment>
<feature type="compositionally biased region" description="Basic and acidic residues" evidence="8">
    <location>
        <begin position="1"/>
        <end position="10"/>
    </location>
</feature>
<proteinExistence type="inferred from homology"/>
<keyword evidence="3" id="KW-0808">Transferase</keyword>
<evidence type="ECO:0000256" key="7">
    <source>
        <dbReference type="ARBA" id="ARBA00048109"/>
    </source>
</evidence>
<evidence type="ECO:0000256" key="1">
    <source>
        <dbReference type="ARBA" id="ARBA00004771"/>
    </source>
</evidence>
<comment type="pathway">
    <text evidence="1">Glycerolipid metabolism; triacylglycerol biosynthesis.</text>
</comment>
<evidence type="ECO:0000313" key="12">
    <source>
        <dbReference type="Proteomes" id="UP000037751"/>
    </source>
</evidence>
<evidence type="ECO:0000256" key="2">
    <source>
        <dbReference type="ARBA" id="ARBA00005189"/>
    </source>
</evidence>
<dbReference type="GO" id="GO:0019432">
    <property type="term" value="P:triglyceride biosynthetic process"/>
    <property type="evidence" value="ECO:0007669"/>
    <property type="project" value="UniProtKB-UniPathway"/>
</dbReference>
<feature type="domain" description="O-acyltransferase WSD1-like N-terminal" evidence="9">
    <location>
        <begin position="392"/>
        <end position="501"/>
    </location>
</feature>
<evidence type="ECO:0000313" key="11">
    <source>
        <dbReference type="EMBL" id="KOS14163.1"/>
    </source>
</evidence>
<dbReference type="PANTHER" id="PTHR31650:SF1">
    <property type="entry name" value="WAX ESTER SYNTHASE_DIACYLGLYCEROL ACYLTRANSFERASE 4-RELATED"/>
    <property type="match status" value="1"/>
</dbReference>
<feature type="region of interest" description="Disordered" evidence="8">
    <location>
        <begin position="345"/>
        <end position="379"/>
    </location>
</feature>
<feature type="domain" description="O-acyltransferase WSD1 C-terminal" evidence="10">
    <location>
        <begin position="649"/>
        <end position="776"/>
    </location>
</feature>
<dbReference type="VEuPathDB" id="FungiDB:Malapachy_3970"/>
<dbReference type="EMBL" id="LGAV01000004">
    <property type="protein sequence ID" value="KOS14163.1"/>
    <property type="molecule type" value="Genomic_DNA"/>
</dbReference>
<dbReference type="GO" id="GO:0047196">
    <property type="term" value="F:long-chain-alcohol O-fatty-acyltransferase activity"/>
    <property type="evidence" value="ECO:0007669"/>
    <property type="project" value="UniProtKB-EC"/>
</dbReference>
<dbReference type="AlphaFoldDB" id="A0A0M9VP90"/>
<comment type="pathway">
    <text evidence="2">Lipid metabolism.</text>
</comment>
<keyword evidence="12" id="KW-1185">Reference proteome</keyword>
<evidence type="ECO:0000256" key="6">
    <source>
        <dbReference type="ARBA" id="ARBA00047604"/>
    </source>
</evidence>
<gene>
    <name evidence="11" type="ORF">Malapachy_3970</name>
</gene>
<evidence type="ECO:0000256" key="3">
    <source>
        <dbReference type="ARBA" id="ARBA00022679"/>
    </source>
</evidence>
<keyword evidence="4" id="KW-0012">Acyltransferase</keyword>
<dbReference type="GeneID" id="28730303"/>
<feature type="region of interest" description="Disordered" evidence="8">
    <location>
        <begin position="1"/>
        <end position="208"/>
    </location>
</feature>
<dbReference type="Pfam" id="PF03007">
    <property type="entry name" value="WS_DGAT_cat"/>
    <property type="match status" value="1"/>
</dbReference>
<accession>A0A0M9VP90</accession>
<sequence length="796" mass="90610">MSQPRVERPRPVSRTASRPRPHSRLDDEPRPRPRPRRVRRIDSEDEEEVERVRPRRRPATRRPTSRAEHDYNHTRSQQFAKRTSYAEGGAPRDRAERRRSTATPTRHRQSASHVGHGSRSAGHSGHATPNPSRPHTPPARHDERLGKPYTTPTRSRSRAAGAGAVGGAAAMGGMVSDSEEDSPPRTRRSQPRRVPTRKSSRRRPRGAIVSSKRTIPLLEGSGQVVSDARSIKTSSSSVFYDAEDQDAVEAAHEKPRTNRDRKLAAVPHHQMNTMKQGRVFAMNGIDNVTLLMEDDSYHLACFSMYLFKTTLDYKTVREFFEVLVQLYPKYRYVVDFQPYTARRRDRLRRKQREDVAEQARKERNEKMKRGELPPNHGPRTLYSRSLKSGSWLRPAQWRIDEDFHVSENIEVISCGGTGTEDQVYKIAGRFLARHFDYNKPVWEALLIQGLNTSEGAKSALMIKIHHCFSDGQGMIQSYHAALMAMSKDMGIKEVQQWVDVAKKKNKANKKKEIKPTIGGTVSHSFYTMRELYFRKRKSFVYRNPKQARASQRLYYHSDGIPMAGIKRIRETFSTPNMHLTLNDVAVAILARAMALAANRLSPRGSKDDRRAAIFVPVSIRPEGNWDLYNYTTGAMVWLKYPDLDATPVSAQLAHVHKEMLRIKKSYLPSLWYHTFNEICKHRGMYVPNYPIARSIFYRAFSEYHVATNVPGPTEPVMFGKHQAYSYHVLPPSSPGKATMAIGMISYAANFSLAVSCDDVPEFKDVPRVLCDAFSESSKLLIEAAENHLAQAPSEKN</sequence>
<feature type="compositionally biased region" description="Basic residues" evidence="8">
    <location>
        <begin position="53"/>
        <end position="64"/>
    </location>
</feature>